<dbReference type="InterPro" id="IPR013099">
    <property type="entry name" value="K_chnl_dom"/>
</dbReference>
<comment type="caution">
    <text evidence="3">The sequence shown here is derived from an EMBL/GenBank/DDBJ whole genome shotgun (WGS) entry which is preliminary data.</text>
</comment>
<name>A0A6N8FFI1_9BACI</name>
<dbReference type="EMBL" id="WOCA01000005">
    <property type="protein sequence ID" value="MUK88320.1"/>
    <property type="molecule type" value="Genomic_DNA"/>
</dbReference>
<dbReference type="Gene3D" id="1.10.287.70">
    <property type="match status" value="1"/>
</dbReference>
<sequence length="146" mass="16452">MFIIPWIIISAICFIVIKSLALFINGRKYTFGTEMRESSFSLEIFYTLLVTYIIVIVGFGLIYFILSFEQIILVENGEPKEVSVLASMTNSMYFSGATMLTIGYGDVTPVGIGRMIAVVEALIGYILPTAFVLRLVQNTRDRIRDR</sequence>
<feature type="transmembrane region" description="Helical" evidence="1">
    <location>
        <begin position="6"/>
        <end position="24"/>
    </location>
</feature>
<organism evidence="3 4">
    <name type="scientific">Ornithinibacillus caprae</name>
    <dbReference type="NCBI Taxonomy" id="2678566"/>
    <lineage>
        <taxon>Bacteria</taxon>
        <taxon>Bacillati</taxon>
        <taxon>Bacillota</taxon>
        <taxon>Bacilli</taxon>
        <taxon>Bacillales</taxon>
        <taxon>Bacillaceae</taxon>
        <taxon>Ornithinibacillus</taxon>
    </lineage>
</organism>
<keyword evidence="3" id="KW-0813">Transport</keyword>
<keyword evidence="1" id="KW-1133">Transmembrane helix</keyword>
<accession>A0A6N8FFI1</accession>
<gene>
    <name evidence="3" type="ORF">GMD78_07955</name>
</gene>
<keyword evidence="1" id="KW-0812">Transmembrane</keyword>
<feature type="transmembrane region" description="Helical" evidence="1">
    <location>
        <begin position="44"/>
        <end position="66"/>
    </location>
</feature>
<proteinExistence type="predicted"/>
<evidence type="ECO:0000313" key="3">
    <source>
        <dbReference type="EMBL" id="MUK88320.1"/>
    </source>
</evidence>
<feature type="transmembrane region" description="Helical" evidence="1">
    <location>
        <begin position="115"/>
        <end position="136"/>
    </location>
</feature>
<keyword evidence="4" id="KW-1185">Reference proteome</keyword>
<dbReference type="Proteomes" id="UP000469125">
    <property type="component" value="Unassembled WGS sequence"/>
</dbReference>
<keyword evidence="3" id="KW-0407">Ion channel</keyword>
<keyword evidence="3" id="KW-0406">Ion transport</keyword>
<keyword evidence="1" id="KW-0472">Membrane</keyword>
<dbReference type="GO" id="GO:0034220">
    <property type="term" value="P:monoatomic ion transmembrane transport"/>
    <property type="evidence" value="ECO:0007669"/>
    <property type="project" value="UniProtKB-KW"/>
</dbReference>
<dbReference type="Pfam" id="PF07885">
    <property type="entry name" value="Ion_trans_2"/>
    <property type="match status" value="1"/>
</dbReference>
<evidence type="ECO:0000313" key="4">
    <source>
        <dbReference type="Proteomes" id="UP000469125"/>
    </source>
</evidence>
<protein>
    <submittedName>
        <fullName evidence="3">Two pore domain potassium channel family protein</fullName>
    </submittedName>
</protein>
<feature type="domain" description="Potassium channel" evidence="2">
    <location>
        <begin position="53"/>
        <end position="137"/>
    </location>
</feature>
<dbReference type="RefSeq" id="WP_155668312.1">
    <property type="nucleotide sequence ID" value="NZ_WOCA01000005.1"/>
</dbReference>
<dbReference type="SUPFAM" id="SSF81324">
    <property type="entry name" value="Voltage-gated potassium channels"/>
    <property type="match status" value="1"/>
</dbReference>
<evidence type="ECO:0000259" key="2">
    <source>
        <dbReference type="Pfam" id="PF07885"/>
    </source>
</evidence>
<dbReference type="AlphaFoldDB" id="A0A6N8FFI1"/>
<reference evidence="3 4" key="1">
    <citation type="submission" date="2019-11" db="EMBL/GenBank/DDBJ databases">
        <authorList>
            <person name="Li X."/>
        </authorList>
    </citation>
    <scope>NUCLEOTIDE SEQUENCE [LARGE SCALE GENOMIC DNA]</scope>
    <source>
        <strain evidence="3 4">L9</strain>
    </source>
</reference>
<evidence type="ECO:0000256" key="1">
    <source>
        <dbReference type="SAM" id="Phobius"/>
    </source>
</evidence>